<feature type="region of interest" description="Disordered" evidence="6">
    <location>
        <begin position="736"/>
        <end position="819"/>
    </location>
</feature>
<dbReference type="GO" id="GO:0046983">
    <property type="term" value="F:protein dimerization activity"/>
    <property type="evidence" value="ECO:0007669"/>
    <property type="project" value="InterPro"/>
</dbReference>
<evidence type="ECO:0000313" key="9">
    <source>
        <dbReference type="Proteomes" id="UP000190312"/>
    </source>
</evidence>
<dbReference type="SUPFAM" id="SSF53098">
    <property type="entry name" value="Ribonuclease H-like"/>
    <property type="match status" value="1"/>
</dbReference>
<dbReference type="SUPFAM" id="SSF51735">
    <property type="entry name" value="NAD(P)-binding Rossmann-fold domains"/>
    <property type="match status" value="1"/>
</dbReference>
<keyword evidence="4" id="KW-0862">Zinc</keyword>
<feature type="compositionally biased region" description="Polar residues" evidence="6">
    <location>
        <begin position="763"/>
        <end position="778"/>
    </location>
</feature>
<dbReference type="OrthoDB" id="430436at2759"/>
<dbReference type="VEuPathDB" id="FungiDB:AO090010000132"/>
<keyword evidence="5" id="KW-0539">Nucleus</keyword>
<feature type="domain" description="HAT C-terminal dimerisation" evidence="7">
    <location>
        <begin position="632"/>
        <end position="704"/>
    </location>
</feature>
<dbReference type="GO" id="GO:0008270">
    <property type="term" value="F:zinc ion binding"/>
    <property type="evidence" value="ECO:0007669"/>
    <property type="project" value="UniProtKB-KW"/>
</dbReference>
<dbReference type="Proteomes" id="UP000190312">
    <property type="component" value="Unassembled WGS sequence"/>
</dbReference>
<evidence type="ECO:0000256" key="2">
    <source>
        <dbReference type="ARBA" id="ARBA00022723"/>
    </source>
</evidence>
<reference evidence="8 9" key="1">
    <citation type="submission" date="2016-10" db="EMBL/GenBank/DDBJ databases">
        <title>Genome sequencing of Aspergillus oryzae BCC7051.</title>
        <authorList>
            <person name="Thammarongtham C."/>
            <person name="Vorapreeda T."/>
            <person name="Nookaew I."/>
            <person name="Srisuk T."/>
            <person name="Land M."/>
            <person name="Jeennor S."/>
            <person name="Laoteng K."/>
        </authorList>
    </citation>
    <scope>NUCLEOTIDE SEQUENCE [LARGE SCALE GENOMIC DNA]</scope>
    <source>
        <strain evidence="8 9">BCC7051</strain>
    </source>
</reference>
<dbReference type="eggNOG" id="KOG4039">
    <property type="taxonomic scope" value="Eukaryota"/>
</dbReference>
<evidence type="ECO:0000256" key="6">
    <source>
        <dbReference type="SAM" id="MobiDB-lite"/>
    </source>
</evidence>
<dbReference type="GO" id="GO:0005634">
    <property type="term" value="C:nucleus"/>
    <property type="evidence" value="ECO:0007669"/>
    <property type="project" value="UniProtKB-SubCell"/>
</dbReference>
<sequence length="1121" mass="127427">MTTAAVFGSTGAVGGQILATLLASDAFSSVKTRLRHGLSDDLPTLSNTCRTATSVALSDPRQSSQQLAPSSLKRIGPRFHQIWILYDTNPEMEQSRLQFTEWWLQTEFGVKKDAKASVGWDNKKRSSVWDEFDQVAHEKTGEPKIILLLASLGCKEEGLISYYSNQLPQTQSLQSFSEDLLIHHLLQLITIARLPFRILEHPEFQQLCDIIQLSPSKIKLPSARSIRRRLDLEIQQGQQSVLDKLPQGSRLSIALDCWTSPFSQAFIAITGYFVDNDWEYREVLLGFEPLHGSHTGSNLSSVVINILEDHQITDRILSITTDNATNNNTMINSIQEEIKVQGIGKMKAVPINNETEIEWSDERVYSTHPKRTNREIVDTLNKIRNLAIFINASPQRREAFLGLQTEEPYLLPIQDVRTRWNSTFLMLGRAKRLQETFKRYCQTHGYPQFQLDKEEWRQVDYLLCITQPFFKFTTALSKSKDITIHLIFSIYNKLFSHLETSEEQLRRKRIPWKQTMLQALQAAREKLSEYYKMTDYECYGDIYAIATILAPSKKLRFFKTKDWQGDIDYARRYRSRLEEEFWCYKRQLSDHNSPLSPRALAGSLNTVDEIEMLCDSQNTLQPEEPQGNNDDELDRYLAKGLISQHPRMFWKEHQQEFPILAALARDILSIPASGAGVERLFNCARDICHYRRGQLKPETVKALMLHMCATKFEVEQREIDFTKQLISVGESALLEQERGSLPPLPPLDPISDNEEAEDEDTVTENPSQLLQPQAQSENTRPKRPRSRSTQSQENEVIYEPADLENTQRPSRSPKLQTLEEGDITKWGGLIASLSPKPSIVFNAVGTTRAAAGGIANQWKIDHDLCIENAKAAKEAGVKTYVFISSGGTRGFFSRYVPYSKMKIGVEDAIKELDFEQAIILRPGLILQREKPKAALLENIVQNLNKLGQGVQDMIGQDQTVIGRAAVAAARMAEEGKAPSKYWVLEQADIGSVTDYFQQAFGNEFGFVPTENSQECLLTLKNHKYNMKFTAALALLPLAASAWEVTTGYWKSSETDVCAKTFLPKGFHVTINDLLPGQKVFFFSDDECEDLEFSVHEVGTVKLESRVKSFTVLDFEQKQDLK</sequence>
<dbReference type="InterPro" id="IPR052035">
    <property type="entry name" value="ZnF_BED_domain_contain"/>
</dbReference>
<accession>A0A1S9DEB5</accession>
<dbReference type="VEuPathDB" id="FungiDB:AO090010000131"/>
<gene>
    <name evidence="8" type="ORF">OAory_01039280</name>
</gene>
<dbReference type="EMBL" id="MKZY01000006">
    <property type="protein sequence ID" value="OOO07428.1"/>
    <property type="molecule type" value="Genomic_DNA"/>
</dbReference>
<dbReference type="PANTHER" id="PTHR46481">
    <property type="entry name" value="ZINC FINGER BED DOMAIN-CONTAINING PROTEIN 4"/>
    <property type="match status" value="1"/>
</dbReference>
<organism evidence="8 9">
    <name type="scientific">Aspergillus oryzae</name>
    <name type="common">Yellow koji mold</name>
    <dbReference type="NCBI Taxonomy" id="5062"/>
    <lineage>
        <taxon>Eukaryota</taxon>
        <taxon>Fungi</taxon>
        <taxon>Dikarya</taxon>
        <taxon>Ascomycota</taxon>
        <taxon>Pezizomycotina</taxon>
        <taxon>Eurotiomycetes</taxon>
        <taxon>Eurotiomycetidae</taxon>
        <taxon>Eurotiales</taxon>
        <taxon>Aspergillaceae</taxon>
        <taxon>Aspergillus</taxon>
        <taxon>Aspergillus subgen. Circumdati</taxon>
    </lineage>
</organism>
<proteinExistence type="predicted"/>
<comment type="caution">
    <text evidence="8">The sequence shown here is derived from an EMBL/GenBank/DDBJ whole genome shotgun (WGS) entry which is preliminary data.</text>
</comment>
<dbReference type="InterPro" id="IPR012337">
    <property type="entry name" value="RNaseH-like_sf"/>
</dbReference>
<keyword evidence="3" id="KW-0863">Zinc-finger</keyword>
<evidence type="ECO:0000313" key="8">
    <source>
        <dbReference type="EMBL" id="OOO07428.1"/>
    </source>
</evidence>
<evidence type="ECO:0000256" key="4">
    <source>
        <dbReference type="ARBA" id="ARBA00022833"/>
    </source>
</evidence>
<feature type="compositionally biased region" description="Polar residues" evidence="6">
    <location>
        <begin position="804"/>
        <end position="815"/>
    </location>
</feature>
<dbReference type="Gene3D" id="3.40.50.720">
    <property type="entry name" value="NAD(P)-binding Rossmann-like Domain"/>
    <property type="match status" value="1"/>
</dbReference>
<keyword evidence="2" id="KW-0479">Metal-binding</keyword>
<name>A0A1S9DEB5_ASPOZ</name>
<feature type="compositionally biased region" description="Acidic residues" evidence="6">
    <location>
        <begin position="751"/>
        <end position="762"/>
    </location>
</feature>
<comment type="subcellular location">
    <subcellularLocation>
        <location evidence="1">Nucleus</location>
    </subcellularLocation>
</comment>
<dbReference type="InterPro" id="IPR036291">
    <property type="entry name" value="NAD(P)-bd_dom_sf"/>
</dbReference>
<evidence type="ECO:0000256" key="3">
    <source>
        <dbReference type="ARBA" id="ARBA00022771"/>
    </source>
</evidence>
<dbReference type="AlphaFoldDB" id="A0A1S9DEB5"/>
<evidence type="ECO:0000259" key="7">
    <source>
        <dbReference type="Pfam" id="PF05699"/>
    </source>
</evidence>
<evidence type="ECO:0000256" key="1">
    <source>
        <dbReference type="ARBA" id="ARBA00004123"/>
    </source>
</evidence>
<dbReference type="PANTHER" id="PTHR46481:SF10">
    <property type="entry name" value="ZINC FINGER BED DOMAIN-CONTAINING PROTEIN 39"/>
    <property type="match status" value="1"/>
</dbReference>
<protein>
    <submittedName>
        <fullName evidence="8">HAT dimerization domain protein</fullName>
    </submittedName>
</protein>
<evidence type="ECO:0000256" key="5">
    <source>
        <dbReference type="ARBA" id="ARBA00023242"/>
    </source>
</evidence>
<dbReference type="InterPro" id="IPR008906">
    <property type="entry name" value="HATC_C_dom"/>
</dbReference>
<dbReference type="Pfam" id="PF05699">
    <property type="entry name" value="Dimer_Tnp_hAT"/>
    <property type="match status" value="1"/>
</dbReference>